<dbReference type="Pfam" id="PF00198">
    <property type="entry name" value="2-oxoacid_dh"/>
    <property type="match status" value="1"/>
</dbReference>
<accession>A0A7G6E6U6</accession>
<evidence type="ECO:0000313" key="9">
    <source>
        <dbReference type="EMBL" id="QNB47800.1"/>
    </source>
</evidence>
<dbReference type="InterPro" id="IPR004167">
    <property type="entry name" value="PSBD"/>
</dbReference>
<evidence type="ECO:0000256" key="5">
    <source>
        <dbReference type="ARBA" id="ARBA00023315"/>
    </source>
</evidence>
<dbReference type="SUPFAM" id="SSF47005">
    <property type="entry name" value="Peripheral subunit-binding domain of 2-oxo acid dehydrogenase complex"/>
    <property type="match status" value="2"/>
</dbReference>
<dbReference type="InterPro" id="IPR000089">
    <property type="entry name" value="Biotin_lipoyl"/>
</dbReference>
<dbReference type="Pfam" id="PF02817">
    <property type="entry name" value="E3_binding"/>
    <property type="match status" value="2"/>
</dbReference>
<dbReference type="Pfam" id="PF00364">
    <property type="entry name" value="Biotin_lipoyl"/>
    <property type="match status" value="1"/>
</dbReference>
<feature type="domain" description="Peripheral subunit-binding (PSBD)" evidence="8">
    <location>
        <begin position="153"/>
        <end position="190"/>
    </location>
</feature>
<evidence type="ECO:0000259" key="8">
    <source>
        <dbReference type="PROSITE" id="PS51826"/>
    </source>
</evidence>
<dbReference type="Gene3D" id="4.10.320.10">
    <property type="entry name" value="E3-binding domain"/>
    <property type="match status" value="2"/>
</dbReference>
<comment type="cofactor">
    <cofactor evidence="1 6">
        <name>(R)-lipoate</name>
        <dbReference type="ChEBI" id="CHEBI:83088"/>
    </cofactor>
</comment>
<evidence type="ECO:0000256" key="3">
    <source>
        <dbReference type="ARBA" id="ARBA00022679"/>
    </source>
</evidence>
<feature type="domain" description="Peripheral subunit-binding (PSBD)" evidence="8">
    <location>
        <begin position="106"/>
        <end position="143"/>
    </location>
</feature>
<dbReference type="GO" id="GO:0016407">
    <property type="term" value="F:acetyltransferase activity"/>
    <property type="evidence" value="ECO:0007669"/>
    <property type="project" value="TreeGrafter"/>
</dbReference>
<keyword evidence="3 6" id="KW-0808">Transferase</keyword>
<evidence type="ECO:0000313" key="10">
    <source>
        <dbReference type="Proteomes" id="UP000515847"/>
    </source>
</evidence>
<dbReference type="InterPro" id="IPR050743">
    <property type="entry name" value="2-oxoacid_DH_E2_comp"/>
</dbReference>
<dbReference type="InterPro" id="IPR011053">
    <property type="entry name" value="Single_hybrid_motif"/>
</dbReference>
<dbReference type="AlphaFoldDB" id="A0A7G6E6U6"/>
<evidence type="ECO:0000256" key="6">
    <source>
        <dbReference type="RuleBase" id="RU003423"/>
    </source>
</evidence>
<dbReference type="OrthoDB" id="9805770at2"/>
<gene>
    <name evidence="9" type="ORF">BR63_16920</name>
</gene>
<dbReference type="Gene3D" id="2.40.50.100">
    <property type="match status" value="1"/>
</dbReference>
<dbReference type="GO" id="GO:0031405">
    <property type="term" value="F:lipoic acid binding"/>
    <property type="evidence" value="ECO:0007669"/>
    <property type="project" value="TreeGrafter"/>
</dbReference>
<dbReference type="SUPFAM" id="SSF52777">
    <property type="entry name" value="CoA-dependent acyltransferases"/>
    <property type="match status" value="1"/>
</dbReference>
<dbReference type="InterPro" id="IPR036625">
    <property type="entry name" value="E3-bd_dom_sf"/>
</dbReference>
<organism evidence="9 10">
    <name type="scientific">Thermanaerosceptrum fracticalcis</name>
    <dbReference type="NCBI Taxonomy" id="1712410"/>
    <lineage>
        <taxon>Bacteria</taxon>
        <taxon>Bacillati</taxon>
        <taxon>Bacillota</taxon>
        <taxon>Clostridia</taxon>
        <taxon>Eubacteriales</taxon>
        <taxon>Peptococcaceae</taxon>
        <taxon>Thermanaerosceptrum</taxon>
    </lineage>
</organism>
<dbReference type="CDD" id="cd06849">
    <property type="entry name" value="lipoyl_domain"/>
    <property type="match status" value="1"/>
</dbReference>
<name>A0A7G6E6U6_THEFR</name>
<dbReference type="Gene3D" id="3.30.559.10">
    <property type="entry name" value="Chloramphenicol acetyltransferase-like domain"/>
    <property type="match status" value="1"/>
</dbReference>
<dbReference type="PANTHER" id="PTHR43178:SF5">
    <property type="entry name" value="LIPOAMIDE ACYLTRANSFERASE COMPONENT OF BRANCHED-CHAIN ALPHA-KETO ACID DEHYDROGENASE COMPLEX, MITOCHONDRIAL"/>
    <property type="match status" value="1"/>
</dbReference>
<dbReference type="PROSITE" id="PS51826">
    <property type="entry name" value="PSBD"/>
    <property type="match status" value="2"/>
</dbReference>
<dbReference type="KEGG" id="tfr:BR63_16920"/>
<evidence type="ECO:0000256" key="2">
    <source>
        <dbReference type="ARBA" id="ARBA00007317"/>
    </source>
</evidence>
<dbReference type="GO" id="GO:0005737">
    <property type="term" value="C:cytoplasm"/>
    <property type="evidence" value="ECO:0007669"/>
    <property type="project" value="TreeGrafter"/>
</dbReference>
<dbReference type="InterPro" id="IPR023213">
    <property type="entry name" value="CAT-like_dom_sf"/>
</dbReference>
<keyword evidence="4 6" id="KW-0450">Lipoyl</keyword>
<keyword evidence="5 6" id="KW-0012">Acyltransferase</keyword>
<proteinExistence type="inferred from homology"/>
<dbReference type="RefSeq" id="WP_034425282.1">
    <property type="nucleotide sequence ID" value="NZ_CP045798.1"/>
</dbReference>
<evidence type="ECO:0000256" key="4">
    <source>
        <dbReference type="ARBA" id="ARBA00022823"/>
    </source>
</evidence>
<dbReference type="EC" id="2.3.1.-" evidence="6"/>
<sequence>MSIKIEMPKLAATMEEGIISRWYKKAGDKVKKGEPLVEVLTGKINAEVESPAAGILEKIVAMDGALVPVGEAIAFLTEAAEPESAAKEPVQSLADVGVQEGQKTIVATPRVKKLAKELGIDLAAVSGSGPNGRITEEDLVKYQELEDSAKQQKLTATARKIAEAEGVSLADVQGSGVSGRIQKEDVLRKLEEKTPEKAGHLAMDDFTVLPLAGLRKVIGENMSASAFKAPHVTLTTEVVMDKAVQLRNELKEKYRKEAKITFTDFINAIVIKVLQEMPEVNCTLEGDEIRQWHKVNLAIAVARGKGLIVPVLKNAERKSLVEISQESADLVQRARADRLTLDEIQGGTFTVSNLGMYDIDGFTPIINPPQGAILGVGRILDRPVAVKQEVVVKPTMVLSISFDHRVMDGDVAARFLKRLKYLLENPYQPVVE</sequence>
<dbReference type="SUPFAM" id="SSF51230">
    <property type="entry name" value="Single hybrid motif"/>
    <property type="match status" value="1"/>
</dbReference>
<comment type="similarity">
    <text evidence="2 6">Belongs to the 2-oxoacid dehydrogenase family.</text>
</comment>
<reference evidence="9 10" key="1">
    <citation type="journal article" date="2019" name="Front. Microbiol.">
        <title>Thermoanaerosceptrum fracticalcis gen. nov. sp. nov., a Novel Fumarate-Fermenting Microorganism From a Deep Fractured Carbonate Aquifer of the US Great Basin.</title>
        <authorList>
            <person name="Hamilton-Brehm S.D."/>
            <person name="Stewart L.E."/>
            <person name="Zavarin M."/>
            <person name="Caldwell M."/>
            <person name="Lawson P.A."/>
            <person name="Onstott T.C."/>
            <person name="Grzymski J."/>
            <person name="Neveux I."/>
            <person name="Lollar B.S."/>
            <person name="Russell C.E."/>
            <person name="Moser D.P."/>
        </authorList>
    </citation>
    <scope>NUCLEOTIDE SEQUENCE [LARGE SCALE GENOMIC DNA]</scope>
    <source>
        <strain evidence="9 10">DRI-13</strain>
    </source>
</reference>
<keyword evidence="10" id="KW-1185">Reference proteome</keyword>
<dbReference type="InterPro" id="IPR001078">
    <property type="entry name" value="2-oxoacid_DH_actylTfrase"/>
</dbReference>
<dbReference type="Proteomes" id="UP000515847">
    <property type="component" value="Chromosome"/>
</dbReference>
<protein>
    <recommendedName>
        <fullName evidence="6">Dihydrolipoamide acetyltransferase component of pyruvate dehydrogenase complex</fullName>
        <ecNumber evidence="6">2.3.1.-</ecNumber>
    </recommendedName>
</protein>
<feature type="domain" description="Lipoyl-binding" evidence="7">
    <location>
        <begin position="2"/>
        <end position="77"/>
    </location>
</feature>
<dbReference type="PANTHER" id="PTHR43178">
    <property type="entry name" value="DIHYDROLIPOAMIDE ACETYLTRANSFERASE COMPONENT OF PYRUVATE DEHYDROGENASE COMPLEX"/>
    <property type="match status" value="1"/>
</dbReference>
<evidence type="ECO:0000259" key="7">
    <source>
        <dbReference type="PROSITE" id="PS50968"/>
    </source>
</evidence>
<evidence type="ECO:0000256" key="1">
    <source>
        <dbReference type="ARBA" id="ARBA00001938"/>
    </source>
</evidence>
<dbReference type="EMBL" id="CP045798">
    <property type="protein sequence ID" value="QNB47800.1"/>
    <property type="molecule type" value="Genomic_DNA"/>
</dbReference>
<dbReference type="PROSITE" id="PS50968">
    <property type="entry name" value="BIOTINYL_LIPOYL"/>
    <property type="match status" value="1"/>
</dbReference>